<dbReference type="EnsemblMetazoa" id="PPA43710.1">
    <property type="protein sequence ID" value="PPA43710.1"/>
    <property type="gene ID" value="WBGene00282079"/>
</dbReference>
<gene>
    <name evidence="1" type="primary">WBGene00282079</name>
</gene>
<protein>
    <submittedName>
        <fullName evidence="1">Uncharacterized protein</fullName>
    </submittedName>
</protein>
<evidence type="ECO:0000313" key="2">
    <source>
        <dbReference type="Proteomes" id="UP000005239"/>
    </source>
</evidence>
<proteinExistence type="predicted"/>
<evidence type="ECO:0000313" key="1">
    <source>
        <dbReference type="EnsemblMetazoa" id="PPA43710.1"/>
    </source>
</evidence>
<reference evidence="1" key="2">
    <citation type="submission" date="2022-06" db="UniProtKB">
        <authorList>
            <consortium name="EnsemblMetazoa"/>
        </authorList>
    </citation>
    <scope>IDENTIFICATION</scope>
    <source>
        <strain evidence="1">PS312</strain>
    </source>
</reference>
<name>A0A2A6C8E5_PRIPA</name>
<reference evidence="2" key="1">
    <citation type="journal article" date="2008" name="Nat. Genet.">
        <title>The Pristionchus pacificus genome provides a unique perspective on nematode lifestyle and parasitism.</title>
        <authorList>
            <person name="Dieterich C."/>
            <person name="Clifton S.W."/>
            <person name="Schuster L.N."/>
            <person name="Chinwalla A."/>
            <person name="Delehaunty K."/>
            <person name="Dinkelacker I."/>
            <person name="Fulton L."/>
            <person name="Fulton R."/>
            <person name="Godfrey J."/>
            <person name="Minx P."/>
            <person name="Mitreva M."/>
            <person name="Roeseler W."/>
            <person name="Tian H."/>
            <person name="Witte H."/>
            <person name="Yang S.P."/>
            <person name="Wilson R.K."/>
            <person name="Sommer R.J."/>
        </authorList>
    </citation>
    <scope>NUCLEOTIDE SEQUENCE [LARGE SCALE GENOMIC DNA]</scope>
    <source>
        <strain evidence="2">PS312</strain>
    </source>
</reference>
<accession>A0A8R1V427</accession>
<dbReference type="AlphaFoldDB" id="A0A2A6C8E5"/>
<sequence>MSFPKSRWTIPTLAALLTLGLELDAFAIVQTEKLSHLYIRSLIGEKVQLSLGLVHDEEVTTTRSKSRPGWDIRNILNVYATIFTDETRSAEN</sequence>
<accession>A0A2A6C8E5</accession>
<keyword evidence="2" id="KW-1185">Reference proteome</keyword>
<organism evidence="1 2">
    <name type="scientific">Pristionchus pacificus</name>
    <name type="common">Parasitic nematode worm</name>
    <dbReference type="NCBI Taxonomy" id="54126"/>
    <lineage>
        <taxon>Eukaryota</taxon>
        <taxon>Metazoa</taxon>
        <taxon>Ecdysozoa</taxon>
        <taxon>Nematoda</taxon>
        <taxon>Chromadorea</taxon>
        <taxon>Rhabditida</taxon>
        <taxon>Rhabditina</taxon>
        <taxon>Diplogasteromorpha</taxon>
        <taxon>Diplogasteroidea</taxon>
        <taxon>Neodiplogasteridae</taxon>
        <taxon>Pristionchus</taxon>
    </lineage>
</organism>
<dbReference type="Proteomes" id="UP000005239">
    <property type="component" value="Unassembled WGS sequence"/>
</dbReference>